<dbReference type="Proteomes" id="UP000271974">
    <property type="component" value="Unassembled WGS sequence"/>
</dbReference>
<accession>A0A433T1Z3</accession>
<evidence type="ECO:0000313" key="1">
    <source>
        <dbReference type="EMBL" id="RUS75510.1"/>
    </source>
</evidence>
<dbReference type="EMBL" id="RQTK01000735">
    <property type="protein sequence ID" value="RUS75510.1"/>
    <property type="molecule type" value="Genomic_DNA"/>
</dbReference>
<name>A0A433T1Z3_ELYCH</name>
<keyword evidence="2" id="KW-1185">Reference proteome</keyword>
<reference evidence="1 2" key="1">
    <citation type="submission" date="2019-01" db="EMBL/GenBank/DDBJ databases">
        <title>A draft genome assembly of the solar-powered sea slug Elysia chlorotica.</title>
        <authorList>
            <person name="Cai H."/>
            <person name="Li Q."/>
            <person name="Fang X."/>
            <person name="Li J."/>
            <person name="Curtis N.E."/>
            <person name="Altenburger A."/>
            <person name="Shibata T."/>
            <person name="Feng M."/>
            <person name="Maeda T."/>
            <person name="Schwartz J.A."/>
            <person name="Shigenobu S."/>
            <person name="Lundholm N."/>
            <person name="Nishiyama T."/>
            <person name="Yang H."/>
            <person name="Hasebe M."/>
            <person name="Li S."/>
            <person name="Pierce S.K."/>
            <person name="Wang J."/>
        </authorList>
    </citation>
    <scope>NUCLEOTIDE SEQUENCE [LARGE SCALE GENOMIC DNA]</scope>
    <source>
        <strain evidence="1">EC2010</strain>
        <tissue evidence="1">Whole organism of an adult</tissue>
    </source>
</reference>
<comment type="caution">
    <text evidence="1">The sequence shown here is derived from an EMBL/GenBank/DDBJ whole genome shotgun (WGS) entry which is preliminary data.</text>
</comment>
<dbReference type="AlphaFoldDB" id="A0A433T1Z3"/>
<evidence type="ECO:0008006" key="3">
    <source>
        <dbReference type="Google" id="ProtNLM"/>
    </source>
</evidence>
<organism evidence="1 2">
    <name type="scientific">Elysia chlorotica</name>
    <name type="common">Eastern emerald elysia</name>
    <name type="synonym">Sea slug</name>
    <dbReference type="NCBI Taxonomy" id="188477"/>
    <lineage>
        <taxon>Eukaryota</taxon>
        <taxon>Metazoa</taxon>
        <taxon>Spiralia</taxon>
        <taxon>Lophotrochozoa</taxon>
        <taxon>Mollusca</taxon>
        <taxon>Gastropoda</taxon>
        <taxon>Heterobranchia</taxon>
        <taxon>Euthyneura</taxon>
        <taxon>Panpulmonata</taxon>
        <taxon>Sacoglossa</taxon>
        <taxon>Placobranchoidea</taxon>
        <taxon>Plakobranchidae</taxon>
        <taxon>Elysia</taxon>
    </lineage>
</organism>
<evidence type="ECO:0000313" key="2">
    <source>
        <dbReference type="Proteomes" id="UP000271974"/>
    </source>
</evidence>
<proteinExistence type="predicted"/>
<protein>
    <recommendedName>
        <fullName evidence="3">EGF-like domain-containing protein</fullName>
    </recommendedName>
</protein>
<sequence length="397" mass="44687">MRIPHTKDNSMRALVDIITPGQTPQESPTAATRQSLEELPIEYYGDQEKQGQVFNISKTQSYYSWDDYYNGYYGEDYDYEELPLQGRAVPNQELENIATTNGVNLTEISAVYNHQAELSNVTAWMGNITETVSLESYVTQTSEVNRHVNRSIEYMSNSVNNNSENPFQVTDSLGLDYGDFTVCDMETHTGCDVIHFERCDQLTRKCRCLHGYVRNWEGGGQCQAASFYHGHVTMRDVRSDTSFYKQKMGTVRVELLRTIQQLLKKRSGIRLLDVTINSVETRGEELILSFDLSMAKATLLETEDVDTLWKELVLLSSSGDLQPLVAINITSNAQEKGFNIFSPLVGVTRHTDSPTGQLGVRLAGAKTTLKSAWSSPKHSRVCEAAAIQTLSTRKRLF</sequence>
<gene>
    <name evidence="1" type="ORF">EGW08_016727</name>
</gene>